<dbReference type="AlphaFoldDB" id="A0A9P8T4Y4"/>
<dbReference type="Proteomes" id="UP000788993">
    <property type="component" value="Unassembled WGS sequence"/>
</dbReference>
<proteinExistence type="predicted"/>
<gene>
    <name evidence="1" type="ORF">OGATHE_004177</name>
</gene>
<comment type="caution">
    <text evidence="1">The sequence shown here is derived from an EMBL/GenBank/DDBJ whole genome shotgun (WGS) entry which is preliminary data.</text>
</comment>
<keyword evidence="2" id="KW-1185">Reference proteome</keyword>
<sequence length="151" mass="16314">MASTSLSIVAVSAPSWWYSANNGPWEIWWSAWLGDTSVRSCIIHRIRRDGENDGDASAESPTLVANGPICGVGSDITSFVVWSELSVDSICPAGDEPSGFVLSAVPEELSGTSLTRSSRRKCRFWCLVLMSSRVNSAVHPGTSQRKRPSLV</sequence>
<organism evidence="1 2">
    <name type="scientific">Ogataea polymorpha</name>
    <dbReference type="NCBI Taxonomy" id="460523"/>
    <lineage>
        <taxon>Eukaryota</taxon>
        <taxon>Fungi</taxon>
        <taxon>Dikarya</taxon>
        <taxon>Ascomycota</taxon>
        <taxon>Saccharomycotina</taxon>
        <taxon>Pichiomycetes</taxon>
        <taxon>Pichiales</taxon>
        <taxon>Pichiaceae</taxon>
        <taxon>Ogataea</taxon>
    </lineage>
</organism>
<name>A0A9P8T4Y4_9ASCO</name>
<evidence type="ECO:0000313" key="1">
    <source>
        <dbReference type="EMBL" id="KAH3665361.1"/>
    </source>
</evidence>
<protein>
    <submittedName>
        <fullName evidence="1">Uncharacterized protein</fullName>
    </submittedName>
</protein>
<reference evidence="1" key="1">
    <citation type="journal article" date="2021" name="Open Biol.">
        <title>Shared evolutionary footprints suggest mitochondrial oxidative damage underlies multiple complex I losses in fungi.</title>
        <authorList>
            <person name="Schikora-Tamarit M.A."/>
            <person name="Marcet-Houben M."/>
            <person name="Nosek J."/>
            <person name="Gabaldon T."/>
        </authorList>
    </citation>
    <scope>NUCLEOTIDE SEQUENCE</scope>
    <source>
        <strain evidence="1">NCAIM Y.01608</strain>
    </source>
</reference>
<evidence type="ECO:0000313" key="2">
    <source>
        <dbReference type="Proteomes" id="UP000788993"/>
    </source>
</evidence>
<dbReference type="EMBL" id="JAEUBD010001178">
    <property type="protein sequence ID" value="KAH3665361.1"/>
    <property type="molecule type" value="Genomic_DNA"/>
</dbReference>
<reference evidence="1" key="2">
    <citation type="submission" date="2021-01" db="EMBL/GenBank/DDBJ databases">
        <authorList>
            <person name="Schikora-Tamarit M.A."/>
        </authorList>
    </citation>
    <scope>NUCLEOTIDE SEQUENCE</scope>
    <source>
        <strain evidence="1">NCAIM Y.01608</strain>
    </source>
</reference>
<accession>A0A9P8T4Y4</accession>